<comment type="subcellular location">
    <subcellularLocation>
        <location evidence="1">Membrane</location>
        <topology evidence="1">Multi-pass membrane protein</topology>
    </subcellularLocation>
</comment>
<evidence type="ECO:0000256" key="1">
    <source>
        <dbReference type="ARBA" id="ARBA00004141"/>
    </source>
</evidence>
<dbReference type="PANTHER" id="PTHR43341">
    <property type="entry name" value="AMINO ACID PERMEASE"/>
    <property type="match status" value="1"/>
</dbReference>
<evidence type="ECO:0000256" key="4">
    <source>
        <dbReference type="ARBA" id="ARBA00022692"/>
    </source>
</evidence>
<feature type="transmembrane region" description="Helical" evidence="9">
    <location>
        <begin position="119"/>
        <end position="137"/>
    </location>
</feature>
<dbReference type="Pfam" id="PF00324">
    <property type="entry name" value="AA_permease"/>
    <property type="match status" value="1"/>
</dbReference>
<feature type="transmembrane region" description="Helical" evidence="9">
    <location>
        <begin position="266"/>
        <end position="284"/>
    </location>
</feature>
<evidence type="ECO:0000256" key="9">
    <source>
        <dbReference type="SAM" id="Phobius"/>
    </source>
</evidence>
<feature type="domain" description="Amino acid permease/ SLC12A" evidence="10">
    <location>
        <begin position="118"/>
        <end position="591"/>
    </location>
</feature>
<dbReference type="RefSeq" id="XP_056079743.1">
    <property type="nucleotide sequence ID" value="XM_056225979.1"/>
</dbReference>
<keyword evidence="3" id="KW-0813">Transport</keyword>
<dbReference type="NCBIfam" id="TIGR00913">
    <property type="entry name" value="2A0310"/>
    <property type="match status" value="1"/>
</dbReference>
<comment type="similarity">
    <text evidence="2">Belongs to the amino acid-polyamine-organocation (APC) superfamily. YAT (TC 2.A.3.10) family.</text>
</comment>
<evidence type="ECO:0000313" key="12">
    <source>
        <dbReference type="Proteomes" id="UP001161438"/>
    </source>
</evidence>
<feature type="transmembrane region" description="Helical" evidence="9">
    <location>
        <begin position="355"/>
        <end position="376"/>
    </location>
</feature>
<dbReference type="InterPro" id="IPR004841">
    <property type="entry name" value="AA-permease/SLC12A_dom"/>
</dbReference>
<protein>
    <recommendedName>
        <fullName evidence="10">Amino acid permease/ SLC12A domain-containing protein</fullName>
    </recommendedName>
</protein>
<feature type="transmembrane region" description="Helical" evidence="9">
    <location>
        <begin position="530"/>
        <end position="553"/>
    </location>
</feature>
<dbReference type="Gene3D" id="1.20.1740.10">
    <property type="entry name" value="Amino acid/polyamine transporter I"/>
    <property type="match status" value="1"/>
</dbReference>
<evidence type="ECO:0000256" key="6">
    <source>
        <dbReference type="ARBA" id="ARBA00022989"/>
    </source>
</evidence>
<dbReference type="InterPro" id="IPR050524">
    <property type="entry name" value="APC_YAT"/>
</dbReference>
<name>A0AA35IVS0_SACMI</name>
<accession>A0AA35IVS0</accession>
<keyword evidence="6 9" id="KW-1133">Transmembrane helix</keyword>
<feature type="transmembrane region" description="Helical" evidence="9">
    <location>
        <begin position="486"/>
        <end position="509"/>
    </location>
</feature>
<dbReference type="InterPro" id="IPR004762">
    <property type="entry name" value="Amino_acid_permease_fungi"/>
</dbReference>
<evidence type="ECO:0000256" key="2">
    <source>
        <dbReference type="ARBA" id="ARBA00006983"/>
    </source>
</evidence>
<gene>
    <name evidence="11" type="primary">SMKI15G4760</name>
    <name evidence="11" type="ORF">SMKI_15G4760</name>
</gene>
<dbReference type="Proteomes" id="UP001161438">
    <property type="component" value="Chromosome 15"/>
</dbReference>
<sequence length="631" mass="69122">MVNILPFHKNNRQSSTGVVTFTDDIDGGSGSGSGSDAKKEDNVVQVTESLSSGLRRNHPYDNEKDDAIRMEKISKNHSASSNGTIREDLIMDVDVEKSPSVEGDNEPHKLKQGLQSRHVQLIALGGAIGTGLLVGTSSTLHTCGPAGLFISYIIISAVIYPIMCALGEMVCFLPGDGSDSAGSTANLVTRYVDASLGFATGWNYFYCYVILVAAECTAASGVVEYWTTAVPKGVWITIFLCVVVLLNLSAVKVYGESEFWFASIKILCIVGLIILSFILFWGGGPNHDRLGFRYWQHPGAFAHHLTGGSLGNFTDIYTGIIKGAFAFILGPELVCMTSAECADQRRNISKASRRFVWRLIFFYVLGTLAISVIVPYNDPSLVNALAQGKPGAGSSPFVIGIQNAGIKVLPHIINGCILSSAWSAANAFMFASTRSLLTMAQTGQAPKCLGRINRWGVPYVAVGVSFLCSCLAYLNVSSSTADVFNWFSNISTISGFLGWMCGCIAYLRFRKAIFYNGLFDRLPFKTWGQPYTVWASLIVVGIITLTNGYAIFIPKYWKIADFIAAYITLPIFLVLWFGHKLYTRTWSQWWLPVSEIDVTTGLIEIEEKSREIEEMRLPPSSFKDKFMDALL</sequence>
<evidence type="ECO:0000256" key="5">
    <source>
        <dbReference type="ARBA" id="ARBA00022970"/>
    </source>
</evidence>
<keyword evidence="12" id="KW-1185">Reference proteome</keyword>
<keyword evidence="7 9" id="KW-0472">Membrane</keyword>
<dbReference type="PROSITE" id="PS00218">
    <property type="entry name" value="AMINO_ACID_PERMEASE_1"/>
    <property type="match status" value="1"/>
</dbReference>
<evidence type="ECO:0000256" key="7">
    <source>
        <dbReference type="ARBA" id="ARBA00023136"/>
    </source>
</evidence>
<proteinExistence type="inferred from homology"/>
<organism evidence="11 12">
    <name type="scientific">Saccharomyces mikatae IFO 1815</name>
    <dbReference type="NCBI Taxonomy" id="226126"/>
    <lineage>
        <taxon>Eukaryota</taxon>
        <taxon>Fungi</taxon>
        <taxon>Dikarya</taxon>
        <taxon>Ascomycota</taxon>
        <taxon>Saccharomycotina</taxon>
        <taxon>Saccharomycetes</taxon>
        <taxon>Saccharomycetales</taxon>
        <taxon>Saccharomycetaceae</taxon>
        <taxon>Saccharomyces</taxon>
    </lineage>
</organism>
<keyword evidence="5" id="KW-0029">Amino-acid transport</keyword>
<feature type="transmembrane region" description="Helical" evidence="9">
    <location>
        <begin position="412"/>
        <end position="431"/>
    </location>
</feature>
<dbReference type="FunFam" id="1.20.1740.10:FF:000006">
    <property type="entry name" value="General amino acid permease"/>
    <property type="match status" value="1"/>
</dbReference>
<dbReference type="GO" id="GO:0015171">
    <property type="term" value="F:amino acid transmembrane transporter activity"/>
    <property type="evidence" value="ECO:0007669"/>
    <property type="project" value="TreeGrafter"/>
</dbReference>
<dbReference type="AlphaFoldDB" id="A0AA35IVS0"/>
<feature type="transmembrane region" description="Helical" evidence="9">
    <location>
        <begin position="559"/>
        <end position="578"/>
    </location>
</feature>
<evidence type="ECO:0000256" key="8">
    <source>
        <dbReference type="SAM" id="MobiDB-lite"/>
    </source>
</evidence>
<feature type="transmembrane region" description="Helical" evidence="9">
    <location>
        <begin position="452"/>
        <end position="474"/>
    </location>
</feature>
<feature type="transmembrane region" description="Helical" evidence="9">
    <location>
        <begin position="234"/>
        <end position="254"/>
    </location>
</feature>
<feature type="transmembrane region" description="Helical" evidence="9">
    <location>
        <begin position="149"/>
        <end position="173"/>
    </location>
</feature>
<dbReference type="EMBL" id="OX365771">
    <property type="protein sequence ID" value="CAI4036625.1"/>
    <property type="molecule type" value="Genomic_DNA"/>
</dbReference>
<dbReference type="InterPro" id="IPR004840">
    <property type="entry name" value="Amino_acid_permease_CS"/>
</dbReference>
<dbReference type="PANTHER" id="PTHR43341:SF36">
    <property type="entry name" value="PROLINE-SPECIFIC PERMEASE"/>
    <property type="match status" value="1"/>
</dbReference>
<dbReference type="GO" id="GO:0016020">
    <property type="term" value="C:membrane"/>
    <property type="evidence" value="ECO:0007669"/>
    <property type="project" value="UniProtKB-SubCell"/>
</dbReference>
<evidence type="ECO:0000313" key="11">
    <source>
        <dbReference type="EMBL" id="CAI4036625.1"/>
    </source>
</evidence>
<evidence type="ECO:0000256" key="3">
    <source>
        <dbReference type="ARBA" id="ARBA00022448"/>
    </source>
</evidence>
<evidence type="ECO:0000259" key="10">
    <source>
        <dbReference type="Pfam" id="PF00324"/>
    </source>
</evidence>
<keyword evidence="4 9" id="KW-0812">Transmembrane</keyword>
<feature type="region of interest" description="Disordered" evidence="8">
    <location>
        <begin position="18"/>
        <end position="42"/>
    </location>
</feature>
<reference evidence="11" key="1">
    <citation type="submission" date="2022-10" db="EMBL/GenBank/DDBJ databases">
        <authorList>
            <person name="Byrne P K."/>
        </authorList>
    </citation>
    <scope>NUCLEOTIDE SEQUENCE</scope>
    <source>
        <strain evidence="11">IFO1815</strain>
    </source>
</reference>
<dbReference type="GeneID" id="80921532"/>